<dbReference type="Proteomes" id="UP000317770">
    <property type="component" value="Unassembled WGS sequence"/>
</dbReference>
<dbReference type="EMBL" id="VNKI01000002">
    <property type="protein sequence ID" value="TVX83306.1"/>
    <property type="molecule type" value="Genomic_DNA"/>
</dbReference>
<dbReference type="PANTHER" id="PTHR36180:SF2">
    <property type="entry name" value="BRO FAMILY PROTEIN"/>
    <property type="match status" value="1"/>
</dbReference>
<accession>A0A8B5Y3C7</accession>
<dbReference type="InterPro" id="IPR003497">
    <property type="entry name" value="BRO_N_domain"/>
</dbReference>
<dbReference type="AlphaFoldDB" id="A0A8B5Y3C7"/>
<sequence>MMTLRYISKTYNRKKEFKLIEGLKVFENSEFGKLGILEVDGKLMFPATRCAALLGYKDVNKAVKQHCKEDGWAIHPVIDSLGREQKMKFITEGNLYRLIAKSKLPQAEQFERWVFDEVIPQIRQTGGYIPVKEEESDEEIMAKASLVAKKTLDKKEGIIKLLQQKIIEQEGIVQSYNRMIASDGLFNMKEVAQLLDFEIGRNKLFAFLRDKNVLDNYNLPYEVHRKTGRFKVKVFIKDGRMVTATLVTPKGIDYINRLIMKNGRYKPCKEVS</sequence>
<feature type="domain" description="Bro-N" evidence="1">
    <location>
        <begin position="23"/>
        <end position="126"/>
    </location>
</feature>
<organism evidence="2 3">
    <name type="scientific">Peribacillus simplex</name>
    <dbReference type="NCBI Taxonomy" id="1478"/>
    <lineage>
        <taxon>Bacteria</taxon>
        <taxon>Bacillati</taxon>
        <taxon>Bacillota</taxon>
        <taxon>Bacilli</taxon>
        <taxon>Bacillales</taxon>
        <taxon>Bacillaceae</taxon>
        <taxon>Peribacillus</taxon>
    </lineage>
</organism>
<dbReference type="Pfam" id="PF03374">
    <property type="entry name" value="ANT"/>
    <property type="match status" value="1"/>
</dbReference>
<dbReference type="PANTHER" id="PTHR36180">
    <property type="entry name" value="DNA-BINDING PROTEIN-RELATED-RELATED"/>
    <property type="match status" value="1"/>
</dbReference>
<gene>
    <name evidence="2" type="ORF">FQP34_07050</name>
</gene>
<dbReference type="GO" id="GO:0003677">
    <property type="term" value="F:DNA binding"/>
    <property type="evidence" value="ECO:0007669"/>
    <property type="project" value="InterPro"/>
</dbReference>
<name>A0A8B5Y3C7_9BACI</name>
<dbReference type="SMART" id="SM01040">
    <property type="entry name" value="Bro-N"/>
    <property type="match status" value="1"/>
</dbReference>
<evidence type="ECO:0000313" key="3">
    <source>
        <dbReference type="Proteomes" id="UP000317770"/>
    </source>
</evidence>
<protein>
    <recommendedName>
        <fullName evidence="1">Bro-N domain-containing protein</fullName>
    </recommendedName>
</protein>
<dbReference type="Pfam" id="PF02498">
    <property type="entry name" value="Bro-N"/>
    <property type="match status" value="1"/>
</dbReference>
<dbReference type="PROSITE" id="PS51750">
    <property type="entry name" value="BRO_N"/>
    <property type="match status" value="1"/>
</dbReference>
<evidence type="ECO:0000259" key="1">
    <source>
        <dbReference type="PROSITE" id="PS51750"/>
    </source>
</evidence>
<dbReference type="InterPro" id="IPR005039">
    <property type="entry name" value="Ant_C"/>
</dbReference>
<comment type="caution">
    <text evidence="2">The sequence shown here is derived from an EMBL/GenBank/DDBJ whole genome shotgun (WGS) entry which is preliminary data.</text>
</comment>
<proteinExistence type="predicted"/>
<evidence type="ECO:0000313" key="2">
    <source>
        <dbReference type="EMBL" id="TVX83306.1"/>
    </source>
</evidence>
<reference evidence="2 3" key="1">
    <citation type="submission" date="2019-07" db="EMBL/GenBank/DDBJ databases">
        <title>Genome assembly of Bacillus simplex strain GGC-P6A.</title>
        <authorList>
            <person name="Jennings M.E."/>
            <person name="Barton H.A."/>
        </authorList>
    </citation>
    <scope>NUCLEOTIDE SEQUENCE [LARGE SCALE GENOMIC DNA]</scope>
    <source>
        <strain evidence="2 3">GGC-P6A</strain>
    </source>
</reference>